<dbReference type="InterPro" id="IPR007603">
    <property type="entry name" value="Choline_transptr-like"/>
</dbReference>
<keyword evidence="8" id="KW-1185">Reference proteome</keyword>
<feature type="transmembrane region" description="Helical" evidence="6">
    <location>
        <begin position="82"/>
        <end position="104"/>
    </location>
</feature>
<name>A0ABR2K5C7_9EUKA</name>
<keyword evidence="4 6" id="KW-1133">Transmembrane helix</keyword>
<feature type="transmembrane region" description="Helical" evidence="6">
    <location>
        <begin position="146"/>
        <end position="165"/>
    </location>
</feature>
<dbReference type="EMBL" id="JAPFFF010000007">
    <property type="protein sequence ID" value="KAK8886078.1"/>
    <property type="molecule type" value="Genomic_DNA"/>
</dbReference>
<feature type="transmembrane region" description="Helical" evidence="6">
    <location>
        <begin position="450"/>
        <end position="470"/>
    </location>
</feature>
<protein>
    <recommendedName>
        <fullName evidence="6">Choline transporter-like protein</fullName>
    </recommendedName>
</protein>
<sequence>MNQDQNNPYGNPYNQNELMQLNPAYEYDLSNIQYRPMTVDQWAQIPNNQSYYSQYWENPTCFEPTQFATNMKAETKYYDSKYSILFIINLIITIILIVFLAFTFKVEMLQNFFKDDGFNSTQTMEYNKGGVDQQEVHVTYFSSLRIPFFLSLFISFCINIIHFTYAHFCSQFYIKFGMIVGVTLSVLSGVISLLFGGVFQMISSILIIALSIIWYCVIRTRIPFSASIFKITTKLVLDNPSIILVCFLESFLNVIINFGYLFVCICTAVMNLSAFWYVYSVFSYTWITLTISYVIYMTGAGVAASWYFLQGTEYYPSSPTWSSLKRSLTTSFGSCSLAGFILAVIEAIRSIIKLMENSTREHENDRDDDRPGEACSNIISAIFHCIALCILNILESLVKWITRYALIYCAMYGIPYEEGCRRWAELEFTRFVNVLIDGCVIKDSMTYNSIVFIVATGFISFSLSLIFYSVSSTETILIIIMSVIFTFVGLTFLNDPVITMSDTLLVCFAESPDTLKNSNADLHDTLSRTYTNQLNARL</sequence>
<evidence type="ECO:0000256" key="4">
    <source>
        <dbReference type="ARBA" id="ARBA00022989"/>
    </source>
</evidence>
<keyword evidence="3 6" id="KW-0812">Transmembrane</keyword>
<evidence type="ECO:0000256" key="5">
    <source>
        <dbReference type="ARBA" id="ARBA00023136"/>
    </source>
</evidence>
<reference evidence="7 8" key="1">
    <citation type="submission" date="2024-04" db="EMBL/GenBank/DDBJ databases">
        <title>Tritrichomonas musculus Genome.</title>
        <authorList>
            <person name="Alves-Ferreira E."/>
            <person name="Grigg M."/>
            <person name="Lorenzi H."/>
            <person name="Galac M."/>
        </authorList>
    </citation>
    <scope>NUCLEOTIDE SEQUENCE [LARGE SCALE GENOMIC DNA]</scope>
    <source>
        <strain evidence="7 8">EAF2021</strain>
    </source>
</reference>
<evidence type="ECO:0000256" key="2">
    <source>
        <dbReference type="ARBA" id="ARBA00007168"/>
    </source>
</evidence>
<evidence type="ECO:0000256" key="3">
    <source>
        <dbReference type="ARBA" id="ARBA00022692"/>
    </source>
</evidence>
<comment type="subcellular location">
    <subcellularLocation>
        <location evidence="6">Cell membrane</location>
        <topology evidence="6">Multi-pass membrane protein</topology>
    </subcellularLocation>
    <subcellularLocation>
        <location evidence="1">Membrane</location>
        <topology evidence="1">Multi-pass membrane protein</topology>
    </subcellularLocation>
</comment>
<evidence type="ECO:0000256" key="1">
    <source>
        <dbReference type="ARBA" id="ARBA00004141"/>
    </source>
</evidence>
<comment type="caution">
    <text evidence="7">The sequence shown here is derived from an EMBL/GenBank/DDBJ whole genome shotgun (WGS) entry which is preliminary data.</text>
</comment>
<keyword evidence="5 6" id="KW-0472">Membrane</keyword>
<feature type="transmembrane region" description="Helical" evidence="6">
    <location>
        <begin position="476"/>
        <end position="493"/>
    </location>
</feature>
<evidence type="ECO:0000256" key="6">
    <source>
        <dbReference type="RuleBase" id="RU368066"/>
    </source>
</evidence>
<dbReference type="PANTHER" id="PTHR12385">
    <property type="entry name" value="CHOLINE TRANSPORTER-LIKE (SLC FAMILY 44)"/>
    <property type="match status" value="1"/>
</dbReference>
<comment type="function">
    <text evidence="6">Choline transporter.</text>
</comment>
<feature type="transmembrane region" description="Helical" evidence="6">
    <location>
        <begin position="172"/>
        <end position="195"/>
    </location>
</feature>
<evidence type="ECO:0000313" key="8">
    <source>
        <dbReference type="Proteomes" id="UP001470230"/>
    </source>
</evidence>
<evidence type="ECO:0000313" key="7">
    <source>
        <dbReference type="EMBL" id="KAK8886078.1"/>
    </source>
</evidence>
<comment type="similarity">
    <text evidence="2 6">Belongs to the CTL (choline transporter-like) family.</text>
</comment>
<feature type="transmembrane region" description="Helical" evidence="6">
    <location>
        <begin position="286"/>
        <end position="308"/>
    </location>
</feature>
<organism evidence="7 8">
    <name type="scientific">Tritrichomonas musculus</name>
    <dbReference type="NCBI Taxonomy" id="1915356"/>
    <lineage>
        <taxon>Eukaryota</taxon>
        <taxon>Metamonada</taxon>
        <taxon>Parabasalia</taxon>
        <taxon>Tritrichomonadida</taxon>
        <taxon>Tritrichomonadidae</taxon>
        <taxon>Tritrichomonas</taxon>
    </lineage>
</organism>
<accession>A0ABR2K5C7</accession>
<feature type="transmembrane region" description="Helical" evidence="6">
    <location>
        <begin position="201"/>
        <end position="219"/>
    </location>
</feature>
<dbReference type="Pfam" id="PF04515">
    <property type="entry name" value="Choline_transpo"/>
    <property type="match status" value="1"/>
</dbReference>
<gene>
    <name evidence="7" type="ORF">M9Y10_041538</name>
</gene>
<dbReference type="Proteomes" id="UP001470230">
    <property type="component" value="Unassembled WGS sequence"/>
</dbReference>
<feature type="transmembrane region" description="Helical" evidence="6">
    <location>
        <begin position="328"/>
        <end position="348"/>
    </location>
</feature>
<feature type="transmembrane region" description="Helical" evidence="6">
    <location>
        <begin position="258"/>
        <end position="279"/>
    </location>
</feature>
<proteinExistence type="inferred from homology"/>
<dbReference type="PANTHER" id="PTHR12385:SF4">
    <property type="entry name" value="PROTEIN PNS1"/>
    <property type="match status" value="1"/>
</dbReference>